<gene>
    <name evidence="1" type="ORF">H9789_06985</name>
</gene>
<reference evidence="1" key="1">
    <citation type="journal article" date="2021" name="PeerJ">
        <title>Extensive microbial diversity within the chicken gut microbiome revealed by metagenomics and culture.</title>
        <authorList>
            <person name="Gilroy R."/>
            <person name="Ravi A."/>
            <person name="Getino M."/>
            <person name="Pursley I."/>
            <person name="Horton D.L."/>
            <person name="Alikhan N.F."/>
            <person name="Baker D."/>
            <person name="Gharbi K."/>
            <person name="Hall N."/>
            <person name="Watson M."/>
            <person name="Adriaenssens E.M."/>
            <person name="Foster-Nyarko E."/>
            <person name="Jarju S."/>
            <person name="Secka A."/>
            <person name="Antonio M."/>
            <person name="Oren A."/>
            <person name="Chaudhuri R.R."/>
            <person name="La Ragione R."/>
            <person name="Hildebrand F."/>
            <person name="Pallen M.J."/>
        </authorList>
    </citation>
    <scope>NUCLEOTIDE SEQUENCE</scope>
    <source>
        <strain evidence="1">G3-2149</strain>
    </source>
</reference>
<dbReference type="Proteomes" id="UP000823865">
    <property type="component" value="Unassembled WGS sequence"/>
</dbReference>
<evidence type="ECO:0000313" key="2">
    <source>
        <dbReference type="Proteomes" id="UP000823865"/>
    </source>
</evidence>
<evidence type="ECO:0000313" key="1">
    <source>
        <dbReference type="EMBL" id="MBU3853543.1"/>
    </source>
</evidence>
<organism evidence="1 2">
    <name type="scientific">Candidatus Paraprevotella stercoravium</name>
    <dbReference type="NCBI Taxonomy" id="2838725"/>
    <lineage>
        <taxon>Bacteria</taxon>
        <taxon>Pseudomonadati</taxon>
        <taxon>Bacteroidota</taxon>
        <taxon>Bacteroidia</taxon>
        <taxon>Bacteroidales</taxon>
        <taxon>Prevotellaceae</taxon>
        <taxon>Paraprevotella</taxon>
    </lineage>
</organism>
<accession>A0A9E2L889</accession>
<protein>
    <recommendedName>
        <fullName evidence="3">Lipoprotein</fullName>
    </recommendedName>
</protein>
<dbReference type="PROSITE" id="PS51257">
    <property type="entry name" value="PROKAR_LIPOPROTEIN"/>
    <property type="match status" value="1"/>
</dbReference>
<evidence type="ECO:0008006" key="3">
    <source>
        <dbReference type="Google" id="ProtNLM"/>
    </source>
</evidence>
<comment type="caution">
    <text evidence="1">The sequence shown here is derived from an EMBL/GenBank/DDBJ whole genome shotgun (WGS) entry which is preliminary data.</text>
</comment>
<sequence length="142" mass="16309">MKKRKLLIPVFATAAILGSCQFESFDKRCARESIEYTEQHCPLRIDPCTVLDSMAYDIDQRTLQYYYTLEGILDSTNTLTPEVVEGFTKQLKNDIINSVQLRKYKKERINFKYIYKSKATGKTSLSIQFAPADYETAPAASR</sequence>
<proteinExistence type="predicted"/>
<reference evidence="1" key="2">
    <citation type="submission" date="2021-04" db="EMBL/GenBank/DDBJ databases">
        <authorList>
            <person name="Gilroy R."/>
        </authorList>
    </citation>
    <scope>NUCLEOTIDE SEQUENCE</scope>
    <source>
        <strain evidence="1">G3-2149</strain>
    </source>
</reference>
<name>A0A9E2L889_9BACT</name>
<dbReference type="AlphaFoldDB" id="A0A9E2L889"/>
<dbReference type="EMBL" id="JAHLFU010000148">
    <property type="protein sequence ID" value="MBU3853543.1"/>
    <property type="molecule type" value="Genomic_DNA"/>
</dbReference>